<proteinExistence type="predicted"/>
<evidence type="ECO:0000313" key="3">
    <source>
        <dbReference type="Proteomes" id="UP001158576"/>
    </source>
</evidence>
<dbReference type="Proteomes" id="UP001158576">
    <property type="component" value="Chromosome PAR"/>
</dbReference>
<evidence type="ECO:0000313" key="2">
    <source>
        <dbReference type="EMBL" id="CAG5077073.1"/>
    </source>
</evidence>
<protein>
    <submittedName>
        <fullName evidence="2">Oidioi.mRNA.OKI2018_I69.PAR.g8625.t1.cds</fullName>
    </submittedName>
</protein>
<organism evidence="2 3">
    <name type="scientific">Oikopleura dioica</name>
    <name type="common">Tunicate</name>
    <dbReference type="NCBI Taxonomy" id="34765"/>
    <lineage>
        <taxon>Eukaryota</taxon>
        <taxon>Metazoa</taxon>
        <taxon>Chordata</taxon>
        <taxon>Tunicata</taxon>
        <taxon>Appendicularia</taxon>
        <taxon>Copelata</taxon>
        <taxon>Oikopleuridae</taxon>
        <taxon>Oikopleura</taxon>
    </lineage>
</organism>
<dbReference type="EMBL" id="OU015568">
    <property type="protein sequence ID" value="CAG5077073.1"/>
    <property type="molecule type" value="Genomic_DNA"/>
</dbReference>
<feature type="transmembrane region" description="Helical" evidence="1">
    <location>
        <begin position="332"/>
        <end position="357"/>
    </location>
</feature>
<feature type="transmembrane region" description="Helical" evidence="1">
    <location>
        <begin position="273"/>
        <end position="294"/>
    </location>
</feature>
<accession>A0ABN7RGU0</accession>
<sequence length="381" mass="44491">MIFFSLLFSFSSALWPPESWQEPRVIRITSWYFNNSVEWSEDYRNWSLPQTLELEEELTAQIEWKIGGPGIDIDILWFDEGLTENSMVGTAAYFSRFELTEENFHKYEEDLMAQMEENPESFPEHEDSNEIETEIATLLNPMWFEGEIYFIGNISCDIIDLQIDVNKILCQYLWSEKNEGCSTSNFERSDDYPENHFFFQGEVKDLFHRKQSRIAVPNFDESFVGGVYPFDLASYFWNRQEFMNLTFNCITTENYPVLYKLEADYDTVTMYEYIYFLIGAGVFLIAISWASFGCCFSQRCVRISSLIPILLIAALATLSFLLWFNFDNEFQTFYMFPTSITLAVLLLIYAPCACCCLSGKRRKIVIKTAKSEKEKVGLSKL</sequence>
<keyword evidence="1" id="KW-0472">Membrane</keyword>
<keyword evidence="3" id="KW-1185">Reference proteome</keyword>
<evidence type="ECO:0000256" key="1">
    <source>
        <dbReference type="SAM" id="Phobius"/>
    </source>
</evidence>
<gene>
    <name evidence="2" type="ORF">OKIOD_LOCUS183</name>
</gene>
<keyword evidence="1" id="KW-1133">Transmembrane helix</keyword>
<reference evidence="2 3" key="1">
    <citation type="submission" date="2021-04" db="EMBL/GenBank/DDBJ databases">
        <authorList>
            <person name="Bliznina A."/>
        </authorList>
    </citation>
    <scope>NUCLEOTIDE SEQUENCE [LARGE SCALE GENOMIC DNA]</scope>
</reference>
<feature type="transmembrane region" description="Helical" evidence="1">
    <location>
        <begin position="306"/>
        <end position="326"/>
    </location>
</feature>
<keyword evidence="1" id="KW-0812">Transmembrane</keyword>
<name>A0ABN7RGU0_OIKDI</name>